<feature type="compositionally biased region" description="Basic and acidic residues" evidence="1">
    <location>
        <begin position="741"/>
        <end position="756"/>
    </location>
</feature>
<keyword evidence="2" id="KW-1133">Transmembrane helix</keyword>
<feature type="compositionally biased region" description="Acidic residues" evidence="1">
    <location>
        <begin position="1183"/>
        <end position="1195"/>
    </location>
</feature>
<keyword evidence="4" id="KW-1185">Reference proteome</keyword>
<dbReference type="Proteomes" id="UP000000702">
    <property type="component" value="Unassembled WGS sequence"/>
</dbReference>
<feature type="region of interest" description="Disordered" evidence="1">
    <location>
        <begin position="1130"/>
        <end position="1236"/>
    </location>
</feature>
<reference evidence="4" key="1">
    <citation type="submission" date="2011-07" db="EMBL/GenBank/DDBJ databases">
        <title>Divergent evolution of antigenic variation in African trypanosomes.</title>
        <authorList>
            <person name="Jackson A.P."/>
            <person name="Berry A."/>
            <person name="Allison H.C."/>
            <person name="Burton P."/>
            <person name="Anderson J."/>
            <person name="Aslett M."/>
            <person name="Brown R."/>
            <person name="Corton N."/>
            <person name="Harris D."/>
            <person name="Hauser H."/>
            <person name="Gamble J."/>
            <person name="Gilderthorp R."/>
            <person name="McQuillan J."/>
            <person name="Quail M.A."/>
            <person name="Sanders M."/>
            <person name="Van Tonder A."/>
            <person name="Ginger M.L."/>
            <person name="Donelson J.E."/>
            <person name="Field M.C."/>
            <person name="Barry J.D."/>
            <person name="Berriman M."/>
            <person name="Hertz-Fowler C."/>
        </authorList>
    </citation>
    <scope>NUCLEOTIDE SEQUENCE [LARGE SCALE GENOMIC DNA]</scope>
    <source>
        <strain evidence="4">IL3000</strain>
    </source>
</reference>
<feature type="region of interest" description="Disordered" evidence="1">
    <location>
        <begin position="348"/>
        <end position="374"/>
    </location>
</feature>
<feature type="compositionally biased region" description="Polar residues" evidence="1">
    <location>
        <begin position="552"/>
        <end position="564"/>
    </location>
</feature>
<dbReference type="VEuPathDB" id="TriTrypDB:TcIL3000_0_19780"/>
<feature type="transmembrane region" description="Helical" evidence="2">
    <location>
        <begin position="34"/>
        <end position="51"/>
    </location>
</feature>
<feature type="compositionally biased region" description="Polar residues" evidence="1">
    <location>
        <begin position="759"/>
        <end position="772"/>
    </location>
</feature>
<name>F9WII3_TRYCI</name>
<feature type="compositionally biased region" description="Basic and acidic residues" evidence="1">
    <location>
        <begin position="158"/>
        <end position="170"/>
    </location>
</feature>
<feature type="transmembrane region" description="Helical" evidence="2">
    <location>
        <begin position="63"/>
        <end position="83"/>
    </location>
</feature>
<comment type="caution">
    <text evidence="3">The sequence shown here is derived from an EMBL/GenBank/DDBJ whole genome shotgun (WGS) entry which is preliminary data.</text>
</comment>
<protein>
    <submittedName>
        <fullName evidence="3">WGS project CAEQ00000000 data, annotated contig 798</fullName>
    </submittedName>
</protein>
<gene>
    <name evidence="3" type="ORF">TCIL3000_0_19780</name>
</gene>
<evidence type="ECO:0000313" key="4">
    <source>
        <dbReference type="Proteomes" id="UP000000702"/>
    </source>
</evidence>
<keyword evidence="2" id="KW-0472">Membrane</keyword>
<feature type="compositionally biased region" description="Polar residues" evidence="1">
    <location>
        <begin position="803"/>
        <end position="813"/>
    </location>
</feature>
<feature type="compositionally biased region" description="Polar residues" evidence="1">
    <location>
        <begin position="464"/>
        <end position="478"/>
    </location>
</feature>
<proteinExistence type="predicted"/>
<organism evidence="3 4">
    <name type="scientific">Trypanosoma congolense (strain IL3000)</name>
    <dbReference type="NCBI Taxonomy" id="1068625"/>
    <lineage>
        <taxon>Eukaryota</taxon>
        <taxon>Discoba</taxon>
        <taxon>Euglenozoa</taxon>
        <taxon>Kinetoplastea</taxon>
        <taxon>Metakinetoplastina</taxon>
        <taxon>Trypanosomatida</taxon>
        <taxon>Trypanosomatidae</taxon>
        <taxon>Trypanosoma</taxon>
        <taxon>Nannomonas</taxon>
    </lineage>
</organism>
<keyword evidence="2" id="KW-0812">Transmembrane</keyword>
<evidence type="ECO:0000256" key="1">
    <source>
        <dbReference type="SAM" id="MobiDB-lite"/>
    </source>
</evidence>
<reference evidence="3 4" key="2">
    <citation type="journal article" date="2012" name="Proc. Natl. Acad. Sci. U.S.A.">
        <title>Antigenic diversity is generated by distinct evolutionary mechanisms in African trypanosome species.</title>
        <authorList>
            <person name="Jackson A.P."/>
            <person name="Berry A."/>
            <person name="Aslett M."/>
            <person name="Allison H.C."/>
            <person name="Burton P."/>
            <person name="Vavrova-Anderson J."/>
            <person name="Brown R."/>
            <person name="Browne H."/>
            <person name="Corton N."/>
            <person name="Hauser H."/>
            <person name="Gamble J."/>
            <person name="Gilderthorp R."/>
            <person name="Marcello L."/>
            <person name="McQuillan J."/>
            <person name="Otto T.D."/>
            <person name="Quail M.A."/>
            <person name="Sanders M.J."/>
            <person name="van Tonder A."/>
            <person name="Ginger M.L."/>
            <person name="Field M.C."/>
            <person name="Barry J.D."/>
            <person name="Hertz-Fowler C."/>
            <person name="Berriman M."/>
        </authorList>
    </citation>
    <scope>NUCLEOTIDE SEQUENCE [LARGE SCALE GENOMIC DNA]</scope>
    <source>
        <strain evidence="3 4">IL3000</strain>
    </source>
</reference>
<sequence>MSGDLNCPFGSDYRQLLVYPTGPHGTLKQRTARIAYFILFVFALLILLLSVQVRKTQKFDAPSVIPPVFPFCCVSLLFLTPFARHSVVGRESMIDGGDKTCQHSSGLVDELSLISQSGRRLYCSADLQASDVNIRLATPLGFQATEIRSVEEAASSSEKSRDGARSDGPRRLVSPMPSSPLRDRSILRVSTGPLNKSADRSSRLRALGTTCTDARPISSPNRLEKVARRYLSPPQCVQSPLVERKIYTPVRYRSASRNLRIVSPINTARVRMGSVRPARSARMSPMLLRVSPCRDDDDSDSSVDYIDIVQPLRGCRANKGAEVTYGFPTLTNISSLLLKFDEVWTTSEDEKENSGSSSREGTMKLAGHRGGRPLTSTAEVKAEERLTLGRTNCCTGPLIEILQSVKYEKDLLVLIESEVCARRRVTKAYVSSLREILLWCALEHATIVAQAKKVIRICKLPNQARQKGRSNSVPNVPTSHEGVGGRPPWHKLSPQQANQDGDPQPLVSTQPPHRSKSAGQRGTGVGRSNIRYHQQGGGPPLSLCREGEEGTTPPNNSCTVPGTQSRLTLSLSSSITTNDVPCRTSQEMLETKLQLRIFLSDEVGRRLLLREAEEAGFKFIYHYYRIEQAAIRRDPIYLQEACQRKSIVSEARNQFSMINNRGKSMGLLEHINWVENWAQRFLSLIESERYVRVAELQHAEECDRKEIQQRFQKDTMLLSRPGDCGAVRQRNKTGVSGIILKEKQAGQRPPSHEPHSFLRMTSVSKEQSGGLNDVRYSNRSALLETETQHKHSEQYSFSLPFDTDSSSSGNNHSRTAEPLGSYLSTAQGGVNLSLAVSAAMRSGTLTNALPSESDAGSEIIFFEWDPTSNTLTRTSNNNFTSVNTSSNTTTGTVVAATNTSIAVIKRERAQARSSNVIAANQVSSPSPKAPTCEITQISESNSNRSGNLVAVIPANSGNIEKPYVQEVDEVANASEQDTYRFSLLSEKSVLSKSSRAASPPLSLQEDKKINQSYFEPTKSPTETQKDGGALLANRHIVPCSLKAAISITEASSSSSKQFFCEPFSDLRLSATRPYDDSVIYNNSSKGYSEIDFHELSSAEVEEVNLAEEGIEKPDGKGLVVSNRTASSLTISLDSDSDDSDDNNSSNNNNNKRGDQSGSPANGPYGNGDLIDSTSTEYVFESVHDDDDDDDDDDADALSLQSVKDVRKGENATQSDGPQPQKSNDTSSKSTEVSSRT</sequence>
<feature type="region of interest" description="Disordered" evidence="1">
    <location>
        <begin position="464"/>
        <end position="564"/>
    </location>
</feature>
<evidence type="ECO:0000313" key="3">
    <source>
        <dbReference type="EMBL" id="CCD17131.1"/>
    </source>
</evidence>
<feature type="compositionally biased region" description="Polar residues" evidence="1">
    <location>
        <begin position="1210"/>
        <end position="1236"/>
    </location>
</feature>
<evidence type="ECO:0000256" key="2">
    <source>
        <dbReference type="SAM" id="Phobius"/>
    </source>
</evidence>
<feature type="region of interest" description="Disordered" evidence="1">
    <location>
        <begin position="151"/>
        <end position="184"/>
    </location>
</feature>
<feature type="non-terminal residue" evidence="3">
    <location>
        <position position="1236"/>
    </location>
</feature>
<feature type="compositionally biased region" description="Polar residues" evidence="1">
    <location>
        <begin position="493"/>
        <end position="520"/>
    </location>
</feature>
<feature type="region of interest" description="Disordered" evidence="1">
    <location>
        <begin position="785"/>
        <end position="819"/>
    </location>
</feature>
<dbReference type="EMBL" id="CAEQ01002601">
    <property type="protein sequence ID" value="CCD17131.1"/>
    <property type="molecule type" value="Genomic_DNA"/>
</dbReference>
<accession>F9WII3</accession>
<feature type="region of interest" description="Disordered" evidence="1">
    <location>
        <begin position="741"/>
        <end position="772"/>
    </location>
</feature>
<dbReference type="AlphaFoldDB" id="F9WII3"/>